<evidence type="ECO:0000313" key="2">
    <source>
        <dbReference type="Proteomes" id="UP000004605"/>
    </source>
</evidence>
<accession>F9S4P7</accession>
<evidence type="ECO:0000313" key="1">
    <source>
        <dbReference type="EMBL" id="EGU36737.1"/>
    </source>
</evidence>
<name>F9S4P7_9VIBR</name>
<organism evidence="1 2">
    <name type="scientific">Vibrio ichthyoenteri ATCC 700023</name>
    <dbReference type="NCBI Taxonomy" id="870968"/>
    <lineage>
        <taxon>Bacteria</taxon>
        <taxon>Pseudomonadati</taxon>
        <taxon>Pseudomonadota</taxon>
        <taxon>Gammaproteobacteria</taxon>
        <taxon>Vibrionales</taxon>
        <taxon>Vibrionaceae</taxon>
        <taxon>Vibrio</taxon>
    </lineage>
</organism>
<reference evidence="1 2" key="1">
    <citation type="journal article" date="2012" name="Int. J. Syst. Evol. Microbiol.">
        <title>Vibrio caribbeanicus sp. nov., isolated from the marine sponge Scleritoderma cyanea.</title>
        <authorList>
            <person name="Hoffmann M."/>
            <person name="Monday S.R."/>
            <person name="Allard M.W."/>
            <person name="Strain E.A."/>
            <person name="Whittaker P."/>
            <person name="Naum M."/>
            <person name="McCarthy P.J."/>
            <person name="Lopez J.V."/>
            <person name="Fischer M."/>
            <person name="Brown E.W."/>
        </authorList>
    </citation>
    <scope>NUCLEOTIDE SEQUENCE [LARGE SCALE GENOMIC DNA]</scope>
    <source>
        <strain evidence="1 2">ATCC 700023</strain>
    </source>
</reference>
<gene>
    <name evidence="1" type="ORF">VII00023_01265</name>
</gene>
<dbReference type="Pfam" id="PF11333">
    <property type="entry name" value="DUF3135"/>
    <property type="match status" value="1"/>
</dbReference>
<proteinExistence type="predicted"/>
<dbReference type="AlphaFoldDB" id="F9S4P7"/>
<sequence>MIEIGEGDMTLPVQKLPSFDELVKLAQEDEAAFEQLKRDKCEEMIQSASQDMQPRLWAQQSHIDRVVGHCKNPNHVNVVLMQELMKQVQKFQASLQGGEAANSDKINGDKLNVVSISQRFSDWR</sequence>
<dbReference type="Proteomes" id="UP000004605">
    <property type="component" value="Unassembled WGS sequence"/>
</dbReference>
<evidence type="ECO:0008006" key="3">
    <source>
        <dbReference type="Google" id="ProtNLM"/>
    </source>
</evidence>
<dbReference type="InterPro" id="IPR021482">
    <property type="entry name" value="DUF3135"/>
</dbReference>
<dbReference type="EMBL" id="AFWF01000202">
    <property type="protein sequence ID" value="EGU36737.1"/>
    <property type="molecule type" value="Genomic_DNA"/>
</dbReference>
<protein>
    <recommendedName>
        <fullName evidence="3">DUF3135 domain-containing protein</fullName>
    </recommendedName>
</protein>
<comment type="caution">
    <text evidence="1">The sequence shown here is derived from an EMBL/GenBank/DDBJ whole genome shotgun (WGS) entry which is preliminary data.</text>
</comment>
<keyword evidence="2" id="KW-1185">Reference proteome</keyword>